<dbReference type="Proteomes" id="UP000199317">
    <property type="component" value="Unassembled WGS sequence"/>
</dbReference>
<dbReference type="InterPro" id="IPR009100">
    <property type="entry name" value="AcylCoA_DH/oxidase_NM_dom_sf"/>
</dbReference>
<evidence type="ECO:0000259" key="1">
    <source>
        <dbReference type="Pfam" id="PF02770"/>
    </source>
</evidence>
<dbReference type="SUPFAM" id="SSF56645">
    <property type="entry name" value="Acyl-CoA dehydrogenase NM domain-like"/>
    <property type="match status" value="1"/>
</dbReference>
<sequence length="352" mass="36262">MNMRDPGHGAALLSALRSALEGLGADAGPVDGLRVLVDAGCADLPAPGGGTTLVRWRALGEVAAHDLSLVKLYEGHTDALAILRELGAPAGIENSTPTSTWGTWAAEAPGARATVHPGPGGALLLRGRKAWCSGAQHASHGLLTAWHPDGQGPLLMAVDMRQPGVSFSGDHWHAVGMAASASVDILFDNVPAVPVGAVGDYLRRPGFWQGGAGVAACWHGGAVALAGVLHAAVAQAPEAQRTAFRLAALGRVDRAMAGAAALLREAAGWIDAHPRDDARLIALRVRQTAEACARSVLDEVGRALGATPWCRDAGFARGAADLPVFIRQSHAERDDAALGECLAQSQEAPWSI</sequence>
<evidence type="ECO:0000313" key="3">
    <source>
        <dbReference type="Proteomes" id="UP000199317"/>
    </source>
</evidence>
<dbReference type="InterPro" id="IPR006091">
    <property type="entry name" value="Acyl-CoA_Oxase/DH_mid-dom"/>
</dbReference>
<dbReference type="Gene3D" id="2.40.110.10">
    <property type="entry name" value="Butyryl-CoA Dehydrogenase, subunit A, domain 2"/>
    <property type="match status" value="1"/>
</dbReference>
<protein>
    <submittedName>
        <fullName evidence="2">Acyl-CoA dehydrogenase</fullName>
    </submittedName>
</protein>
<feature type="domain" description="Acyl-CoA oxidase/dehydrogenase middle" evidence="1">
    <location>
        <begin position="116"/>
        <end position="190"/>
    </location>
</feature>
<reference evidence="3" key="1">
    <citation type="submission" date="2016-10" db="EMBL/GenBank/DDBJ databases">
        <authorList>
            <person name="Varghese N."/>
            <person name="Submissions S."/>
        </authorList>
    </citation>
    <scope>NUCLEOTIDE SEQUENCE [LARGE SCALE GENOMIC DNA]</scope>
    <source>
        <strain evidence="3">DSM 17101</strain>
    </source>
</reference>
<evidence type="ECO:0000313" key="2">
    <source>
        <dbReference type="EMBL" id="SDP78602.1"/>
    </source>
</evidence>
<accession>A0A1H0VJ49</accession>
<organism evidence="2 3">
    <name type="scientific">Paracidovorax cattleyae</name>
    <dbReference type="NCBI Taxonomy" id="80868"/>
    <lineage>
        <taxon>Bacteria</taxon>
        <taxon>Pseudomonadati</taxon>
        <taxon>Pseudomonadota</taxon>
        <taxon>Betaproteobacteria</taxon>
        <taxon>Burkholderiales</taxon>
        <taxon>Comamonadaceae</taxon>
        <taxon>Paracidovorax</taxon>
    </lineage>
</organism>
<dbReference type="OrthoDB" id="107064at2"/>
<dbReference type="RefSeq" id="WP_092837443.1">
    <property type="nucleotide sequence ID" value="NZ_FNJL01000026.1"/>
</dbReference>
<dbReference type="InterPro" id="IPR046373">
    <property type="entry name" value="Acyl-CoA_Oxase/DH_mid-dom_sf"/>
</dbReference>
<gene>
    <name evidence="2" type="ORF">SAMN04489708_12670</name>
</gene>
<dbReference type="GO" id="GO:0016627">
    <property type="term" value="F:oxidoreductase activity, acting on the CH-CH group of donors"/>
    <property type="evidence" value="ECO:0007669"/>
    <property type="project" value="InterPro"/>
</dbReference>
<dbReference type="EMBL" id="FNJL01000026">
    <property type="protein sequence ID" value="SDP78602.1"/>
    <property type="molecule type" value="Genomic_DNA"/>
</dbReference>
<proteinExistence type="predicted"/>
<dbReference type="Pfam" id="PF02770">
    <property type="entry name" value="Acyl-CoA_dh_M"/>
    <property type="match status" value="1"/>
</dbReference>
<keyword evidence="3" id="KW-1185">Reference proteome</keyword>
<name>A0A1H0VJ49_9BURK</name>
<dbReference type="AlphaFoldDB" id="A0A1H0VJ49"/>